<dbReference type="EMBL" id="FNOK01000037">
    <property type="protein sequence ID" value="SDY86071.1"/>
    <property type="molecule type" value="Genomic_DNA"/>
</dbReference>
<evidence type="ECO:0000313" key="2">
    <source>
        <dbReference type="EMBL" id="SDY86071.1"/>
    </source>
</evidence>
<evidence type="ECO:0000256" key="1">
    <source>
        <dbReference type="SAM" id="MobiDB-lite"/>
    </source>
</evidence>
<protein>
    <recommendedName>
        <fullName evidence="4">Resolvase, N terminal domain</fullName>
    </recommendedName>
</protein>
<accession>A0A1H3NAV7</accession>
<proteinExistence type="predicted"/>
<organism evidence="2 3">
    <name type="scientific">Saccharopolyspora shandongensis</name>
    <dbReference type="NCBI Taxonomy" id="418495"/>
    <lineage>
        <taxon>Bacteria</taxon>
        <taxon>Bacillati</taxon>
        <taxon>Actinomycetota</taxon>
        <taxon>Actinomycetes</taxon>
        <taxon>Pseudonocardiales</taxon>
        <taxon>Pseudonocardiaceae</taxon>
        <taxon>Saccharopolyspora</taxon>
    </lineage>
</organism>
<feature type="region of interest" description="Disordered" evidence="1">
    <location>
        <begin position="1"/>
        <end position="20"/>
    </location>
</feature>
<reference evidence="3" key="1">
    <citation type="submission" date="2016-10" db="EMBL/GenBank/DDBJ databases">
        <authorList>
            <person name="Varghese N."/>
            <person name="Submissions S."/>
        </authorList>
    </citation>
    <scope>NUCLEOTIDE SEQUENCE [LARGE SCALE GENOMIC DNA]</scope>
    <source>
        <strain evidence="3">CGMCC 4.3530</strain>
    </source>
</reference>
<evidence type="ECO:0000313" key="3">
    <source>
        <dbReference type="Proteomes" id="UP000199529"/>
    </source>
</evidence>
<keyword evidence="3" id="KW-1185">Reference proteome</keyword>
<sequence>MRFAFYGRMSTSGFQDPGTPRAWQRAVSEELVEGFGEIMVDFFDGRQTERARLRVSWRSRTRRLRQESSPAMFATVFSKLGRVIIA</sequence>
<gene>
    <name evidence="2" type="ORF">SAMN05216215_103743</name>
</gene>
<dbReference type="AlphaFoldDB" id="A0A1H3NAV7"/>
<name>A0A1H3NAV7_9PSEU</name>
<evidence type="ECO:0008006" key="4">
    <source>
        <dbReference type="Google" id="ProtNLM"/>
    </source>
</evidence>
<dbReference type="Proteomes" id="UP000199529">
    <property type="component" value="Unassembled WGS sequence"/>
</dbReference>